<feature type="domain" description="SKI-interacting protein SKIP SNW" evidence="3">
    <location>
        <begin position="176"/>
        <end position="335"/>
    </location>
</feature>
<name>A0AAV8UZ46_9RHOD</name>
<accession>A0AAV8UZ46</accession>
<feature type="region of interest" description="Disordered" evidence="2">
    <location>
        <begin position="161"/>
        <end position="194"/>
    </location>
</feature>
<dbReference type="PANTHER" id="PTHR12096">
    <property type="entry name" value="NUCLEAR PROTEIN SKIP-RELATED"/>
    <property type="match status" value="1"/>
</dbReference>
<feature type="compositionally biased region" description="Acidic residues" evidence="2">
    <location>
        <begin position="16"/>
        <end position="26"/>
    </location>
</feature>
<feature type="compositionally biased region" description="Basic and acidic residues" evidence="2">
    <location>
        <begin position="361"/>
        <end position="379"/>
    </location>
</feature>
<evidence type="ECO:0000256" key="2">
    <source>
        <dbReference type="SAM" id="MobiDB-lite"/>
    </source>
</evidence>
<proteinExistence type="inferred from homology"/>
<feature type="region of interest" description="Disordered" evidence="2">
    <location>
        <begin position="213"/>
        <end position="244"/>
    </location>
</feature>
<feature type="region of interest" description="Disordered" evidence="2">
    <location>
        <begin position="333"/>
        <end position="466"/>
    </location>
</feature>
<evidence type="ECO:0000313" key="4">
    <source>
        <dbReference type="EMBL" id="KAJ8907895.1"/>
    </source>
</evidence>
<evidence type="ECO:0000256" key="1">
    <source>
        <dbReference type="ARBA" id="ARBA00010197"/>
    </source>
</evidence>
<feature type="compositionally biased region" description="Basic and acidic residues" evidence="2">
    <location>
        <begin position="625"/>
        <end position="644"/>
    </location>
</feature>
<comment type="caution">
    <text evidence="4">The sequence shown here is derived from an EMBL/GenBank/DDBJ whole genome shotgun (WGS) entry which is preliminary data.</text>
</comment>
<dbReference type="InterPro" id="IPR004015">
    <property type="entry name" value="SKI-int_prot_SKIP_SNW-dom"/>
</dbReference>
<feature type="compositionally biased region" description="Low complexity" evidence="2">
    <location>
        <begin position="183"/>
        <end position="194"/>
    </location>
</feature>
<feature type="region of interest" description="Disordered" evidence="2">
    <location>
        <begin position="1"/>
        <end position="56"/>
    </location>
</feature>
<dbReference type="GO" id="GO:0005681">
    <property type="term" value="C:spliceosomal complex"/>
    <property type="evidence" value="ECO:0007669"/>
    <property type="project" value="InterPro"/>
</dbReference>
<feature type="compositionally biased region" description="Basic and acidic residues" evidence="2">
    <location>
        <begin position="556"/>
        <end position="570"/>
    </location>
</feature>
<feature type="region of interest" description="Disordered" evidence="2">
    <location>
        <begin position="539"/>
        <end position="650"/>
    </location>
</feature>
<organism evidence="4 5">
    <name type="scientific">Rhodosorus marinus</name>
    <dbReference type="NCBI Taxonomy" id="101924"/>
    <lineage>
        <taxon>Eukaryota</taxon>
        <taxon>Rhodophyta</taxon>
        <taxon>Stylonematophyceae</taxon>
        <taxon>Stylonematales</taxon>
        <taxon>Stylonemataceae</taxon>
        <taxon>Rhodosorus</taxon>
    </lineage>
</organism>
<feature type="compositionally biased region" description="Low complexity" evidence="2">
    <location>
        <begin position="384"/>
        <end position="393"/>
    </location>
</feature>
<protein>
    <recommendedName>
        <fullName evidence="3">SKI-interacting protein SKIP SNW domain-containing protein</fullName>
    </recommendedName>
</protein>
<dbReference type="Proteomes" id="UP001157974">
    <property type="component" value="Unassembled WGS sequence"/>
</dbReference>
<reference evidence="4 5" key="1">
    <citation type="journal article" date="2023" name="Nat. Commun.">
        <title>Origin of minicircular mitochondrial genomes in red algae.</title>
        <authorList>
            <person name="Lee Y."/>
            <person name="Cho C.H."/>
            <person name="Lee Y.M."/>
            <person name="Park S.I."/>
            <person name="Yang J.H."/>
            <person name="West J.A."/>
            <person name="Bhattacharya D."/>
            <person name="Yoon H.S."/>
        </authorList>
    </citation>
    <scope>NUCLEOTIDE SEQUENCE [LARGE SCALE GENOMIC DNA]</scope>
    <source>
        <strain evidence="4 5">CCMP1338</strain>
        <tissue evidence="4">Whole cell</tissue>
    </source>
</reference>
<feature type="compositionally biased region" description="Basic and acidic residues" evidence="2">
    <location>
        <begin position="591"/>
        <end position="606"/>
    </location>
</feature>
<dbReference type="InterPro" id="IPR017862">
    <property type="entry name" value="SKI-int_prot_SKIP"/>
</dbReference>
<sequence length="650" mass="72584">MTSISNFLPVPRQVEEVVEDASDEEEKPVAPKSSKIPPYPRRNQARPRFIPRNLEDFDDGGAYPEIGINQFPLDMGRKGRGTGVSKTVAMRVDEEGNVDYAAVVKQGEKSSEIVHSAHSAVVEKARDEKLLQRPGEELEQETADRTKSALEKIVQGKIAAAQPNNFRGSGNTPKPTYVKYTPANGGASHNSGSSQRIIRMMEAPVDPLEPPKFHQKKVPPAPPSPPAPVMHSPPRKLTAEDNKNWKIPPCVSNWKNNKGYTIPLDKRLAADGRGLQDLRINDNFAKLAESLYTAERTARDMVEERAQMQKHINMKEKDKKEQELRDLAARARAERSGIARPSVNPPPPDNVTESFVGDSPPIERGRDHNPRSPERDSPSRRNRSPSPLRGPSSRGDRSPERRRPSHRDDRSPVRSSRDDFERRKRDEIREERRREREREMRLKERAGEDGAAVKKSKLSRDKDRDVTERLALGQKVAASGNGEVMYDQRLFNQGKGGMDSGLAAEDSYNLYDKPLFSAKGDNFMYRPRGEDATNTARFKADKGFEGAEETFASRSGKREKPVEFERDAETSIKGQGTTAEDDPFGVGKFLSDAKKGRSERMDDSLSQKRKGSMMGGASSASALQEEYRERGKSGGGRTKIEFRSGGKQSQ</sequence>
<dbReference type="GO" id="GO:0000398">
    <property type="term" value="P:mRNA splicing, via spliceosome"/>
    <property type="evidence" value="ECO:0007669"/>
    <property type="project" value="InterPro"/>
</dbReference>
<dbReference type="EMBL" id="JAMWBK010000002">
    <property type="protein sequence ID" value="KAJ8907895.1"/>
    <property type="molecule type" value="Genomic_DNA"/>
</dbReference>
<dbReference type="Pfam" id="PF02731">
    <property type="entry name" value="SKIP_SNW"/>
    <property type="match status" value="1"/>
</dbReference>
<evidence type="ECO:0000259" key="3">
    <source>
        <dbReference type="Pfam" id="PF02731"/>
    </source>
</evidence>
<feature type="compositionally biased region" description="Pro residues" evidence="2">
    <location>
        <begin position="219"/>
        <end position="228"/>
    </location>
</feature>
<evidence type="ECO:0000313" key="5">
    <source>
        <dbReference type="Proteomes" id="UP001157974"/>
    </source>
</evidence>
<feature type="compositionally biased region" description="Polar residues" evidence="2">
    <location>
        <begin position="162"/>
        <end position="174"/>
    </location>
</feature>
<keyword evidence="5" id="KW-1185">Reference proteome</keyword>
<dbReference type="AlphaFoldDB" id="A0AAV8UZ46"/>
<comment type="similarity">
    <text evidence="1">Belongs to the SNW family.</text>
</comment>
<gene>
    <name evidence="4" type="ORF">NDN08_007998</name>
</gene>
<feature type="compositionally biased region" description="Basic and acidic residues" evidence="2">
    <location>
        <begin position="394"/>
        <end position="466"/>
    </location>
</feature>